<comment type="catalytic activity">
    <reaction evidence="6">
        <text>2 reduced [2Fe-2S]-[ferredoxin] + NADP(+) + H(+) = 2 oxidized [2Fe-2S]-[ferredoxin] + NADPH</text>
        <dbReference type="Rhea" id="RHEA:20125"/>
        <dbReference type="Rhea" id="RHEA-COMP:10000"/>
        <dbReference type="Rhea" id="RHEA-COMP:10001"/>
        <dbReference type="ChEBI" id="CHEBI:15378"/>
        <dbReference type="ChEBI" id="CHEBI:33737"/>
        <dbReference type="ChEBI" id="CHEBI:33738"/>
        <dbReference type="ChEBI" id="CHEBI:57783"/>
        <dbReference type="ChEBI" id="CHEBI:58349"/>
        <dbReference type="EC" id="1.18.1.2"/>
    </reaction>
</comment>
<name>A0A2S7MZU2_9BACI</name>
<feature type="binding site" evidence="6">
    <location>
        <position position="46"/>
    </location>
    <ligand>
        <name>FAD</name>
        <dbReference type="ChEBI" id="CHEBI:57692"/>
    </ligand>
</feature>
<keyword evidence="4 6" id="KW-0521">NADP</keyword>
<reference evidence="8 9" key="1">
    <citation type="submission" date="2017-12" db="EMBL/GenBank/DDBJ databases">
        <title>Taxonomic description and draft genome of Pradoshia cofamensis Gen. nov., sp. nov., a thermotolerant bacillale isolated from anterior gut of earthworm Eisenia fetida.</title>
        <authorList>
            <person name="Saha T."/>
            <person name="Chakraborty R."/>
        </authorList>
    </citation>
    <scope>NUCLEOTIDE SEQUENCE [LARGE SCALE GENOMIC DNA]</scope>
    <source>
        <strain evidence="8 9">EAG3</strain>
    </source>
</reference>
<evidence type="ECO:0000313" key="8">
    <source>
        <dbReference type="EMBL" id="PQD95351.1"/>
    </source>
</evidence>
<dbReference type="GO" id="GO:0050660">
    <property type="term" value="F:flavin adenine dinucleotide binding"/>
    <property type="evidence" value="ECO:0007669"/>
    <property type="project" value="UniProtKB-UniRule"/>
</dbReference>
<evidence type="ECO:0000256" key="3">
    <source>
        <dbReference type="ARBA" id="ARBA00022827"/>
    </source>
</evidence>
<protein>
    <recommendedName>
        <fullName evidence="6">Ferredoxin--NADP reductase</fullName>
        <shortName evidence="6">FNR</shortName>
        <shortName evidence="6">Fd-NADP(+) reductase</shortName>
        <ecNumber evidence="6">1.18.1.2</ecNumber>
    </recommendedName>
</protein>
<comment type="similarity">
    <text evidence="6">Belongs to the ferredoxin--NADP reductase type 2 family.</text>
</comment>
<dbReference type="Proteomes" id="UP000239663">
    <property type="component" value="Unassembled WGS sequence"/>
</dbReference>
<proteinExistence type="inferred from homology"/>
<keyword evidence="2 6" id="KW-0285">Flavoprotein</keyword>
<feature type="binding site" evidence="6">
    <location>
        <position position="42"/>
    </location>
    <ligand>
        <name>FAD</name>
        <dbReference type="ChEBI" id="CHEBI:57692"/>
    </ligand>
</feature>
<accession>A0A2S7MZU2</accession>
<evidence type="ECO:0000256" key="4">
    <source>
        <dbReference type="ARBA" id="ARBA00022857"/>
    </source>
</evidence>
<dbReference type="PRINTS" id="PR00469">
    <property type="entry name" value="PNDRDTASEII"/>
</dbReference>
<dbReference type="SUPFAM" id="SSF51905">
    <property type="entry name" value="FAD/NAD(P)-binding domain"/>
    <property type="match status" value="1"/>
</dbReference>
<comment type="cofactor">
    <cofactor evidence="6">
        <name>FAD</name>
        <dbReference type="ChEBI" id="CHEBI:57692"/>
    </cofactor>
    <text evidence="6">Binds 1 FAD per subunit.</text>
</comment>
<keyword evidence="5 6" id="KW-0560">Oxidoreductase</keyword>
<feature type="domain" description="FAD/NAD(P)-binding" evidence="7">
    <location>
        <begin position="5"/>
        <end position="307"/>
    </location>
</feature>
<dbReference type="HAMAP" id="MF_01685">
    <property type="entry name" value="FENR2"/>
    <property type="match status" value="1"/>
</dbReference>
<comment type="subunit">
    <text evidence="1 6">Homodimer.</text>
</comment>
<evidence type="ECO:0000256" key="1">
    <source>
        <dbReference type="ARBA" id="ARBA00011738"/>
    </source>
</evidence>
<evidence type="ECO:0000256" key="5">
    <source>
        <dbReference type="ARBA" id="ARBA00023002"/>
    </source>
</evidence>
<dbReference type="InterPro" id="IPR023753">
    <property type="entry name" value="FAD/NAD-binding_dom"/>
</dbReference>
<evidence type="ECO:0000313" key="9">
    <source>
        <dbReference type="Proteomes" id="UP000239663"/>
    </source>
</evidence>
<dbReference type="GO" id="GO:0050661">
    <property type="term" value="F:NADP binding"/>
    <property type="evidence" value="ECO:0007669"/>
    <property type="project" value="UniProtKB-UniRule"/>
</dbReference>
<organism evidence="8 9">
    <name type="scientific">Pradoshia eiseniae</name>
    <dbReference type="NCBI Taxonomy" id="2064768"/>
    <lineage>
        <taxon>Bacteria</taxon>
        <taxon>Bacillati</taxon>
        <taxon>Bacillota</taxon>
        <taxon>Bacilli</taxon>
        <taxon>Bacillales</taxon>
        <taxon>Bacillaceae</taxon>
        <taxon>Pradoshia</taxon>
    </lineage>
</organism>
<dbReference type="OrthoDB" id="9806179at2"/>
<feature type="binding site" evidence="6">
    <location>
        <position position="284"/>
    </location>
    <ligand>
        <name>FAD</name>
        <dbReference type="ChEBI" id="CHEBI:57692"/>
    </ligand>
</feature>
<dbReference type="GO" id="GO:0004324">
    <property type="term" value="F:ferredoxin-NADP+ reductase activity"/>
    <property type="evidence" value="ECO:0007669"/>
    <property type="project" value="UniProtKB-UniRule"/>
</dbReference>
<dbReference type="InterPro" id="IPR050097">
    <property type="entry name" value="Ferredoxin-NADP_redctase_2"/>
</dbReference>
<dbReference type="EMBL" id="PKOZ01000004">
    <property type="protein sequence ID" value="PQD95351.1"/>
    <property type="molecule type" value="Genomic_DNA"/>
</dbReference>
<dbReference type="Gene3D" id="3.50.50.60">
    <property type="entry name" value="FAD/NAD(P)-binding domain"/>
    <property type="match status" value="2"/>
</dbReference>
<keyword evidence="3 6" id="KW-0274">FAD</keyword>
<evidence type="ECO:0000259" key="7">
    <source>
        <dbReference type="Pfam" id="PF07992"/>
    </source>
</evidence>
<feature type="binding site" evidence="6">
    <location>
        <position position="325"/>
    </location>
    <ligand>
        <name>FAD</name>
        <dbReference type="ChEBI" id="CHEBI:57692"/>
    </ligand>
</feature>
<comment type="caution">
    <text evidence="8">The sequence shown here is derived from an EMBL/GenBank/DDBJ whole genome shotgun (WGS) entry which is preliminary data.</text>
</comment>
<feature type="binding site" evidence="6">
    <location>
        <position position="120"/>
    </location>
    <ligand>
        <name>FAD</name>
        <dbReference type="ChEBI" id="CHEBI:57692"/>
    </ligand>
</feature>
<dbReference type="PANTHER" id="PTHR48105">
    <property type="entry name" value="THIOREDOXIN REDUCTASE 1-RELATED-RELATED"/>
    <property type="match status" value="1"/>
</dbReference>
<dbReference type="InterPro" id="IPR022890">
    <property type="entry name" value="Fd--NADP_Rdtase_type_2"/>
</dbReference>
<evidence type="ECO:0000256" key="6">
    <source>
        <dbReference type="HAMAP-Rule" id="MF_01685"/>
    </source>
</evidence>
<dbReference type="PRINTS" id="PR00368">
    <property type="entry name" value="FADPNR"/>
</dbReference>
<sequence>MKELFDITIIGGGPAGLYSAFYSGLRGMKTKIIESQGMLGGKVRIYPEKRIWDVGGLQPVLAQEFCENLIEQGLTFNPTVCLNQKVERIDKDGDLFIITAGDGTHHYSKAVILANGSGIISPQKLEVEGAHKYELSNLHYTVGRLERFRGRHVLISGGGNTAIDWAVELMYVAKSVTLVYRKEELSAHEAQVEKLQQNGVNIILNAKITSLQPKEGTDCIGAVLINVNGKNQILEIDDVLINHGYNRESSVSFAPDMEPTKQGDYYECTGRGTLSTEGIFAAGDNIAYDGKVYLLLGAFQDAVNAVNSAKQYIDPSAHPSGMVSSHNEVFKTRNEQILKERLGSC</sequence>
<dbReference type="AlphaFoldDB" id="A0A2S7MZU2"/>
<comment type="caution">
    <text evidence="6">Lacks conserved residue(s) required for the propagation of feature annotation.</text>
</comment>
<keyword evidence="9" id="KW-1185">Reference proteome</keyword>
<dbReference type="RefSeq" id="WP_104849106.1">
    <property type="nucleotide sequence ID" value="NZ_PKOZ01000004.1"/>
</dbReference>
<feature type="binding site" evidence="6">
    <location>
        <position position="34"/>
    </location>
    <ligand>
        <name>FAD</name>
        <dbReference type="ChEBI" id="CHEBI:57692"/>
    </ligand>
</feature>
<dbReference type="Pfam" id="PF07992">
    <property type="entry name" value="Pyr_redox_2"/>
    <property type="match status" value="1"/>
</dbReference>
<feature type="binding site" evidence="6">
    <location>
        <position position="86"/>
    </location>
    <ligand>
        <name>FAD</name>
        <dbReference type="ChEBI" id="CHEBI:57692"/>
    </ligand>
</feature>
<evidence type="ECO:0000256" key="2">
    <source>
        <dbReference type="ARBA" id="ARBA00022630"/>
    </source>
</evidence>
<gene>
    <name evidence="8" type="ORF">CYL18_08660</name>
</gene>
<dbReference type="InterPro" id="IPR036188">
    <property type="entry name" value="FAD/NAD-bd_sf"/>
</dbReference>
<dbReference type="EC" id="1.18.1.2" evidence="6"/>